<dbReference type="SMART" id="SM00248">
    <property type="entry name" value="ANK"/>
    <property type="match status" value="6"/>
</dbReference>
<proteinExistence type="inferred from homology"/>
<accession>A0A8C9SXF4</accession>
<comment type="similarity">
    <text evidence="3">Belongs to the NF-kappa-B inhibitor family.</text>
</comment>
<evidence type="ECO:0000313" key="9">
    <source>
        <dbReference type="Ensembl" id="ENSSFOP00015043502.1"/>
    </source>
</evidence>
<protein>
    <recommendedName>
        <fullName evidence="4">NF-kappa-B inhibitor alpha</fullName>
    </recommendedName>
    <alternativeName>
        <fullName evidence="5">I-kappa-B-alpha</fullName>
    </alternativeName>
</protein>
<evidence type="ECO:0000313" key="10">
    <source>
        <dbReference type="Proteomes" id="UP000694397"/>
    </source>
</evidence>
<reference evidence="9" key="2">
    <citation type="submission" date="2025-08" db="UniProtKB">
        <authorList>
            <consortium name="Ensembl"/>
        </authorList>
    </citation>
    <scope>IDENTIFICATION</scope>
</reference>
<dbReference type="Pfam" id="PF12796">
    <property type="entry name" value="Ank_2"/>
    <property type="match status" value="1"/>
</dbReference>
<dbReference type="PRINTS" id="PR01415">
    <property type="entry name" value="ANKYRIN"/>
</dbReference>
<keyword evidence="2 7" id="KW-0040">ANK repeat</keyword>
<evidence type="ECO:0000256" key="5">
    <source>
        <dbReference type="ARBA" id="ARBA00041987"/>
    </source>
</evidence>
<dbReference type="GeneID" id="108928673"/>
<dbReference type="RefSeq" id="XP_018598232.2">
    <property type="nucleotide sequence ID" value="XM_018742716.2"/>
</dbReference>
<evidence type="ECO:0000256" key="8">
    <source>
        <dbReference type="SAM" id="MobiDB-lite"/>
    </source>
</evidence>
<keyword evidence="10" id="KW-1185">Reference proteome</keyword>
<feature type="repeat" description="ANK" evidence="7">
    <location>
        <begin position="294"/>
        <end position="326"/>
    </location>
</feature>
<comment type="function">
    <text evidence="6">Inhibits the activity of dimeric NF-kappa-B/REL complexes by trapping REL (RELA/p65 and NFKB1/p50) dimers in the cytoplasm by masking their nuclear localization signals. On cellular stimulation by immune and pro-inflammatory responses, becomes phosphorylated promoting ubiquitination and degradation, enabling the dimeric RELA to translocate to the nucleus and activate transcription.</text>
</comment>
<dbReference type="InterPro" id="IPR051070">
    <property type="entry name" value="NF-kappa-B_inhibitor"/>
</dbReference>
<dbReference type="CTD" id="4793"/>
<organism evidence="9 10">
    <name type="scientific">Scleropages formosus</name>
    <name type="common">Asian bonytongue</name>
    <name type="synonym">Osteoglossum formosum</name>
    <dbReference type="NCBI Taxonomy" id="113540"/>
    <lineage>
        <taxon>Eukaryota</taxon>
        <taxon>Metazoa</taxon>
        <taxon>Chordata</taxon>
        <taxon>Craniata</taxon>
        <taxon>Vertebrata</taxon>
        <taxon>Euteleostomi</taxon>
        <taxon>Actinopterygii</taxon>
        <taxon>Neopterygii</taxon>
        <taxon>Teleostei</taxon>
        <taxon>Osteoglossocephala</taxon>
        <taxon>Osteoglossomorpha</taxon>
        <taxon>Osteoglossiformes</taxon>
        <taxon>Osteoglossidae</taxon>
        <taxon>Scleropages</taxon>
    </lineage>
</organism>
<reference evidence="9" key="3">
    <citation type="submission" date="2025-09" db="UniProtKB">
        <authorList>
            <consortium name="Ensembl"/>
        </authorList>
    </citation>
    <scope>IDENTIFICATION</scope>
</reference>
<reference evidence="9 10" key="1">
    <citation type="submission" date="2019-04" db="EMBL/GenBank/DDBJ databases">
        <authorList>
            <consortium name="Wellcome Sanger Institute Data Sharing"/>
        </authorList>
    </citation>
    <scope>NUCLEOTIDE SEQUENCE [LARGE SCALE GENOMIC DNA]</scope>
</reference>
<dbReference type="OrthoDB" id="20727at2759"/>
<dbReference type="GO" id="GO:0051059">
    <property type="term" value="F:NF-kappaB binding"/>
    <property type="evidence" value="ECO:0007669"/>
    <property type="project" value="TreeGrafter"/>
</dbReference>
<dbReference type="GeneTree" id="ENSGT00940000159120"/>
<dbReference type="AlphaFoldDB" id="A0A8C9SXF4"/>
<evidence type="ECO:0000256" key="4">
    <source>
        <dbReference type="ARBA" id="ARBA00041123"/>
    </source>
</evidence>
<evidence type="ECO:0000256" key="1">
    <source>
        <dbReference type="ARBA" id="ARBA00022737"/>
    </source>
</evidence>
<sequence>MEGVQRQQGVHAQPGRDVGGTQRARPQLGIGCALLEKQQQQQQEGCSRGVDAAPAEDWCDSGLESFNSGPLSADGLFHTSTEGGGPAWKSSPDLTDSCAVVGSSPRLDGQQPADSSCVSLGGGERLDSALGHSITDEMLGCISQGIGSMQLSEDPEERAPAEAQVETTTFPTQEIFNTLSFVSEDGDTALHLALIHEHWSLVHNLLGVISLDRNWTPYLDIQNHLGQTALHLAVIVDQSECVRALLYGGASPELQERGGNTPLHLAVREARVNCVRELASGSHRPDHLRVTNYSGVSALHLAVQKGNENVVQMLLDAGADVNQRDLSSGRSPLHWAVESQSPWVVRQLLRAGAAVDQPSYAGHSPLYCALHRPNKDVQALLREGGGTDVHSLEDDDEEDLESEEEEFDDLIINGHPVL</sequence>
<dbReference type="Gene3D" id="1.25.40.20">
    <property type="entry name" value="Ankyrin repeat-containing domain"/>
    <property type="match status" value="1"/>
</dbReference>
<dbReference type="InterPro" id="IPR002110">
    <property type="entry name" value="Ankyrin_rpt"/>
</dbReference>
<dbReference type="PROSITE" id="PS50297">
    <property type="entry name" value="ANK_REP_REGION"/>
    <property type="match status" value="3"/>
</dbReference>
<gene>
    <name evidence="9" type="primary">nfkbib</name>
</gene>
<dbReference type="Pfam" id="PF13606">
    <property type="entry name" value="Ank_3"/>
    <property type="match status" value="1"/>
</dbReference>
<evidence type="ECO:0000256" key="6">
    <source>
        <dbReference type="ARBA" id="ARBA00045368"/>
    </source>
</evidence>
<dbReference type="KEGG" id="sfm:108928673"/>
<dbReference type="PANTHER" id="PTHR46680:SF1">
    <property type="entry name" value="NF-KAPPA-B INHIBITOR ALPHA"/>
    <property type="match status" value="1"/>
</dbReference>
<evidence type="ECO:0000256" key="7">
    <source>
        <dbReference type="PROSITE-ProRule" id="PRU00023"/>
    </source>
</evidence>
<feature type="repeat" description="ANK" evidence="7">
    <location>
        <begin position="328"/>
        <end position="360"/>
    </location>
</feature>
<dbReference type="InterPro" id="IPR036770">
    <property type="entry name" value="Ankyrin_rpt-contain_sf"/>
</dbReference>
<dbReference type="GO" id="GO:0071356">
    <property type="term" value="P:cellular response to tumor necrosis factor"/>
    <property type="evidence" value="ECO:0007669"/>
    <property type="project" value="TreeGrafter"/>
</dbReference>
<dbReference type="GO" id="GO:0005829">
    <property type="term" value="C:cytosol"/>
    <property type="evidence" value="ECO:0007669"/>
    <property type="project" value="TreeGrafter"/>
</dbReference>
<feature type="repeat" description="ANK" evidence="7">
    <location>
        <begin position="225"/>
        <end position="257"/>
    </location>
</feature>
<evidence type="ECO:0000256" key="3">
    <source>
        <dbReference type="ARBA" id="ARBA00038439"/>
    </source>
</evidence>
<name>A0A8C9SXF4_SCLFO</name>
<keyword evidence="1" id="KW-0677">Repeat</keyword>
<evidence type="ECO:0000256" key="2">
    <source>
        <dbReference type="ARBA" id="ARBA00023043"/>
    </source>
</evidence>
<feature type="region of interest" description="Disordered" evidence="8">
    <location>
        <begin position="385"/>
        <end position="408"/>
    </location>
</feature>
<dbReference type="Ensembl" id="ENSSFOT00015054237.1">
    <property type="protein sequence ID" value="ENSSFOP00015043502.1"/>
    <property type="gene ID" value="ENSSFOG00015029151.1"/>
</dbReference>
<feature type="region of interest" description="Disordered" evidence="8">
    <location>
        <begin position="1"/>
        <end position="24"/>
    </location>
</feature>
<dbReference type="Proteomes" id="UP000694397">
    <property type="component" value="Chromosome 10"/>
</dbReference>
<dbReference type="PROSITE" id="PS50088">
    <property type="entry name" value="ANK_REPEAT"/>
    <property type="match status" value="3"/>
</dbReference>
<feature type="compositionally biased region" description="Acidic residues" evidence="8">
    <location>
        <begin position="393"/>
        <end position="408"/>
    </location>
</feature>
<dbReference type="SUPFAM" id="SSF48403">
    <property type="entry name" value="Ankyrin repeat"/>
    <property type="match status" value="1"/>
</dbReference>
<dbReference type="PANTHER" id="PTHR46680">
    <property type="entry name" value="NF-KAPPA-B INHIBITOR ALPHA"/>
    <property type="match status" value="1"/>
</dbReference>
<feature type="compositionally biased region" description="Polar residues" evidence="8">
    <location>
        <begin position="1"/>
        <end position="10"/>
    </location>
</feature>
<dbReference type="GO" id="GO:0034142">
    <property type="term" value="P:toll-like receptor 4 signaling pathway"/>
    <property type="evidence" value="ECO:0007669"/>
    <property type="project" value="TreeGrafter"/>
</dbReference>